<protein>
    <submittedName>
        <fullName evidence="1">Uncharacterized protein</fullName>
    </submittedName>
</protein>
<reference evidence="2" key="2">
    <citation type="submission" date="2015-01" db="EMBL/GenBank/DDBJ databases">
        <title>Evolutionary Origins and Diversification of the Mycorrhizal Mutualists.</title>
        <authorList>
            <consortium name="DOE Joint Genome Institute"/>
            <consortium name="Mycorrhizal Genomics Consortium"/>
            <person name="Kohler A."/>
            <person name="Kuo A."/>
            <person name="Nagy L.G."/>
            <person name="Floudas D."/>
            <person name="Copeland A."/>
            <person name="Barry K.W."/>
            <person name="Cichocki N."/>
            <person name="Veneault-Fourrey C."/>
            <person name="LaButti K."/>
            <person name="Lindquist E.A."/>
            <person name="Lipzen A."/>
            <person name="Lundell T."/>
            <person name="Morin E."/>
            <person name="Murat C."/>
            <person name="Riley R."/>
            <person name="Ohm R."/>
            <person name="Sun H."/>
            <person name="Tunlid A."/>
            <person name="Henrissat B."/>
            <person name="Grigoriev I.V."/>
            <person name="Hibbett D.S."/>
            <person name="Martin F."/>
        </authorList>
    </citation>
    <scope>NUCLEOTIDE SEQUENCE [LARGE SCALE GENOMIC DNA]</scope>
    <source>
        <strain evidence="2">Foug A</strain>
    </source>
</reference>
<dbReference type="HOGENOM" id="CLU_2211518_0_0_1"/>
<dbReference type="InParanoid" id="A0A0C3E6J9"/>
<accession>A0A0C3E6J9</accession>
<sequence>MRRVSCIEQRVFDISTGYASDSTRTTNLQTMPICFRAFAFESMSYLDSFDDIAMVPILAIHSWHGCSGPYRCSKTQRKDSQATSIGVRYSLLFHLLLPWSSSACGSN</sequence>
<reference evidence="1 2" key="1">
    <citation type="submission" date="2014-04" db="EMBL/GenBank/DDBJ databases">
        <authorList>
            <consortium name="DOE Joint Genome Institute"/>
            <person name="Kuo A."/>
            <person name="Kohler A."/>
            <person name="Nagy L.G."/>
            <person name="Floudas D."/>
            <person name="Copeland A."/>
            <person name="Barry K.W."/>
            <person name="Cichocki N."/>
            <person name="Veneault-Fourrey C."/>
            <person name="LaButti K."/>
            <person name="Lindquist E.A."/>
            <person name="Lipzen A."/>
            <person name="Lundell T."/>
            <person name="Morin E."/>
            <person name="Murat C."/>
            <person name="Sun H."/>
            <person name="Tunlid A."/>
            <person name="Henrissat B."/>
            <person name="Grigoriev I.V."/>
            <person name="Hibbett D.S."/>
            <person name="Martin F."/>
            <person name="Nordberg H.P."/>
            <person name="Cantor M.N."/>
            <person name="Hua S.X."/>
        </authorList>
    </citation>
    <scope>NUCLEOTIDE SEQUENCE [LARGE SCALE GENOMIC DNA]</scope>
    <source>
        <strain evidence="1 2">Foug A</strain>
    </source>
</reference>
<dbReference type="AlphaFoldDB" id="A0A0C3E6J9"/>
<keyword evidence="2" id="KW-1185">Reference proteome</keyword>
<dbReference type="Proteomes" id="UP000053989">
    <property type="component" value="Unassembled WGS sequence"/>
</dbReference>
<name>A0A0C3E6J9_9AGAM</name>
<dbReference type="EMBL" id="KN822033">
    <property type="protein sequence ID" value="KIM63611.1"/>
    <property type="molecule type" value="Genomic_DNA"/>
</dbReference>
<gene>
    <name evidence="1" type="ORF">SCLCIDRAFT_732182</name>
</gene>
<evidence type="ECO:0000313" key="2">
    <source>
        <dbReference type="Proteomes" id="UP000053989"/>
    </source>
</evidence>
<evidence type="ECO:0000313" key="1">
    <source>
        <dbReference type="EMBL" id="KIM63611.1"/>
    </source>
</evidence>
<proteinExistence type="predicted"/>
<organism evidence="1 2">
    <name type="scientific">Scleroderma citrinum Foug A</name>
    <dbReference type="NCBI Taxonomy" id="1036808"/>
    <lineage>
        <taxon>Eukaryota</taxon>
        <taxon>Fungi</taxon>
        <taxon>Dikarya</taxon>
        <taxon>Basidiomycota</taxon>
        <taxon>Agaricomycotina</taxon>
        <taxon>Agaricomycetes</taxon>
        <taxon>Agaricomycetidae</taxon>
        <taxon>Boletales</taxon>
        <taxon>Sclerodermatineae</taxon>
        <taxon>Sclerodermataceae</taxon>
        <taxon>Scleroderma</taxon>
    </lineage>
</organism>